<reference evidence="1 2" key="1">
    <citation type="submission" date="2018-06" db="EMBL/GenBank/DDBJ databases">
        <title>Mucibacter soli gen. nov., sp. nov., a new member of the family Chitinophagaceae producing mucin.</title>
        <authorList>
            <person name="Kim M.-K."/>
            <person name="Park S."/>
            <person name="Kim T.-S."/>
            <person name="Joung Y."/>
            <person name="Han J.-H."/>
            <person name="Kim S.B."/>
        </authorList>
    </citation>
    <scope>NUCLEOTIDE SEQUENCE [LARGE SCALE GENOMIC DNA]</scope>
    <source>
        <strain evidence="1 2">R1-15</strain>
    </source>
</reference>
<gene>
    <name evidence="1" type="ORF">DN068_15855</name>
</gene>
<name>A0A2W2AV37_9BACT</name>
<protein>
    <submittedName>
        <fullName evidence="1">Uncharacterized protein</fullName>
    </submittedName>
</protein>
<organism evidence="1 2">
    <name type="scientific">Taibaiella soli</name>
    <dbReference type="NCBI Taxonomy" id="1649169"/>
    <lineage>
        <taxon>Bacteria</taxon>
        <taxon>Pseudomonadati</taxon>
        <taxon>Bacteroidota</taxon>
        <taxon>Chitinophagia</taxon>
        <taxon>Chitinophagales</taxon>
        <taxon>Chitinophagaceae</taxon>
        <taxon>Taibaiella</taxon>
    </lineage>
</organism>
<accession>A0A2W2AV37</accession>
<evidence type="ECO:0000313" key="1">
    <source>
        <dbReference type="EMBL" id="PZF71548.1"/>
    </source>
</evidence>
<dbReference type="AlphaFoldDB" id="A0A2W2AV37"/>
<dbReference type="EMBL" id="QKTW01000022">
    <property type="protein sequence ID" value="PZF71548.1"/>
    <property type="molecule type" value="Genomic_DNA"/>
</dbReference>
<evidence type="ECO:0000313" key="2">
    <source>
        <dbReference type="Proteomes" id="UP000248745"/>
    </source>
</evidence>
<proteinExistence type="predicted"/>
<dbReference type="Proteomes" id="UP000248745">
    <property type="component" value="Unassembled WGS sequence"/>
</dbReference>
<sequence length="78" mass="9091">MKATLIPFRTYHFSIPQQSVMKTLQLIIDHEINYSLDSVTDDEQFLSLSLSINLNKRYQRSAVKQIEQLLPTRVIPNT</sequence>
<keyword evidence="2" id="KW-1185">Reference proteome</keyword>
<comment type="caution">
    <text evidence="1">The sequence shown here is derived from an EMBL/GenBank/DDBJ whole genome shotgun (WGS) entry which is preliminary data.</text>
</comment>
<dbReference type="RefSeq" id="WP_110999922.1">
    <property type="nucleotide sequence ID" value="NZ_QKTW01000022.1"/>
</dbReference>